<accession>A0A9N9I7U0</accession>
<evidence type="ECO:0000313" key="2">
    <source>
        <dbReference type="EMBL" id="CAG8724268.1"/>
    </source>
</evidence>
<proteinExistence type="predicted"/>
<dbReference type="AlphaFoldDB" id="A0A9N9I7U0"/>
<dbReference type="Pfam" id="PF00622">
    <property type="entry name" value="SPRY"/>
    <property type="match status" value="1"/>
</dbReference>
<dbReference type="InterPro" id="IPR013320">
    <property type="entry name" value="ConA-like_dom_sf"/>
</dbReference>
<reference evidence="2" key="1">
    <citation type="submission" date="2021-06" db="EMBL/GenBank/DDBJ databases">
        <authorList>
            <person name="Kallberg Y."/>
            <person name="Tangrot J."/>
            <person name="Rosling A."/>
        </authorList>
    </citation>
    <scope>NUCLEOTIDE SEQUENCE</scope>
    <source>
        <strain evidence="2">IN212</strain>
    </source>
</reference>
<feature type="non-terminal residue" evidence="2">
    <location>
        <position position="1"/>
    </location>
</feature>
<protein>
    <submittedName>
        <fullName evidence="2">4383_t:CDS:1</fullName>
    </submittedName>
</protein>
<dbReference type="OrthoDB" id="25503at2759"/>
<evidence type="ECO:0000259" key="1">
    <source>
        <dbReference type="Pfam" id="PF00622"/>
    </source>
</evidence>
<gene>
    <name evidence="2" type="ORF">RFULGI_LOCUS11674</name>
</gene>
<dbReference type="PANTHER" id="PTHR12864">
    <property type="entry name" value="RAN BINDING PROTEIN 9-RELATED"/>
    <property type="match status" value="1"/>
</dbReference>
<feature type="domain" description="SPRY" evidence="1">
    <location>
        <begin position="58"/>
        <end position="108"/>
    </location>
</feature>
<sequence length="111" mass="12410">DCWPYVTIIDQDNLKVEYNGPGRTSSDAAAIRTNKPIPPEVGLYYFEITVLNSGERWVHGTIGYHGDNGRLYHERGTGEFFGPCYNVGDTVGCGINFLNMEIFFTKNGINI</sequence>
<dbReference type="InterPro" id="IPR050618">
    <property type="entry name" value="Ubq-SigPath_Reg"/>
</dbReference>
<dbReference type="Proteomes" id="UP000789396">
    <property type="component" value="Unassembled WGS sequence"/>
</dbReference>
<dbReference type="SUPFAM" id="SSF49899">
    <property type="entry name" value="Concanavalin A-like lectins/glucanases"/>
    <property type="match status" value="1"/>
</dbReference>
<keyword evidence="3" id="KW-1185">Reference proteome</keyword>
<name>A0A9N9I7U0_9GLOM</name>
<organism evidence="2 3">
    <name type="scientific">Racocetra fulgida</name>
    <dbReference type="NCBI Taxonomy" id="60492"/>
    <lineage>
        <taxon>Eukaryota</taxon>
        <taxon>Fungi</taxon>
        <taxon>Fungi incertae sedis</taxon>
        <taxon>Mucoromycota</taxon>
        <taxon>Glomeromycotina</taxon>
        <taxon>Glomeromycetes</taxon>
        <taxon>Diversisporales</taxon>
        <taxon>Gigasporaceae</taxon>
        <taxon>Racocetra</taxon>
    </lineage>
</organism>
<dbReference type="InterPro" id="IPR043136">
    <property type="entry name" value="B30.2/SPRY_sf"/>
</dbReference>
<evidence type="ECO:0000313" key="3">
    <source>
        <dbReference type="Proteomes" id="UP000789396"/>
    </source>
</evidence>
<dbReference type="InterPro" id="IPR003877">
    <property type="entry name" value="SPRY_dom"/>
</dbReference>
<dbReference type="Gene3D" id="2.60.120.920">
    <property type="match status" value="1"/>
</dbReference>
<comment type="caution">
    <text evidence="2">The sequence shown here is derived from an EMBL/GenBank/DDBJ whole genome shotgun (WGS) entry which is preliminary data.</text>
</comment>
<feature type="non-terminal residue" evidence="2">
    <location>
        <position position="111"/>
    </location>
</feature>
<dbReference type="EMBL" id="CAJVPZ010025972">
    <property type="protein sequence ID" value="CAG8724268.1"/>
    <property type="molecule type" value="Genomic_DNA"/>
</dbReference>